<protein>
    <submittedName>
        <fullName evidence="2">Uncharacterized protein</fullName>
    </submittedName>
</protein>
<name>A0A9X2X4N8_9HYPH</name>
<proteinExistence type="predicted"/>
<feature type="transmembrane region" description="Helical" evidence="1">
    <location>
        <begin position="23"/>
        <end position="41"/>
    </location>
</feature>
<keyword evidence="3" id="KW-1185">Reference proteome</keyword>
<reference evidence="2" key="1">
    <citation type="submission" date="2022-08" db="EMBL/GenBank/DDBJ databases">
        <title>Chelativorans sichuanense sp. nov., a paraffin oil-degrading bacterium isolated from a mixture of oil-based drill cuttings and paddy soil.</title>
        <authorList>
            <person name="Yu J."/>
            <person name="Liu H."/>
            <person name="Chen Q."/>
        </authorList>
    </citation>
    <scope>NUCLEOTIDE SEQUENCE</scope>
    <source>
        <strain evidence="2">SCAU 2101</strain>
    </source>
</reference>
<keyword evidence="1" id="KW-1133">Transmembrane helix</keyword>
<dbReference type="AlphaFoldDB" id="A0A9X2X4N8"/>
<evidence type="ECO:0000313" key="3">
    <source>
        <dbReference type="Proteomes" id="UP001149009"/>
    </source>
</evidence>
<evidence type="ECO:0000256" key="1">
    <source>
        <dbReference type="SAM" id="Phobius"/>
    </source>
</evidence>
<dbReference type="Proteomes" id="UP001149009">
    <property type="component" value="Unassembled WGS sequence"/>
</dbReference>
<accession>A0A9X2X4N8</accession>
<sequence length="49" mass="5611">MELLRHTQDAFGQRMLVGINWDILWLPVAAAAAFIVLHLVIRTLRRRAG</sequence>
<organism evidence="2 3">
    <name type="scientific">Chelativorans petroleitrophicus</name>
    <dbReference type="NCBI Taxonomy" id="2975484"/>
    <lineage>
        <taxon>Bacteria</taxon>
        <taxon>Pseudomonadati</taxon>
        <taxon>Pseudomonadota</taxon>
        <taxon>Alphaproteobacteria</taxon>
        <taxon>Hyphomicrobiales</taxon>
        <taxon>Phyllobacteriaceae</taxon>
        <taxon>Chelativorans</taxon>
    </lineage>
</organism>
<dbReference type="RefSeq" id="WP_261513415.1">
    <property type="nucleotide sequence ID" value="NZ_JAODNV010000001.1"/>
</dbReference>
<keyword evidence="1" id="KW-0812">Transmembrane</keyword>
<comment type="caution">
    <text evidence="2">The sequence shown here is derived from an EMBL/GenBank/DDBJ whole genome shotgun (WGS) entry which is preliminary data.</text>
</comment>
<keyword evidence="1" id="KW-0472">Membrane</keyword>
<gene>
    <name evidence="2" type="ORF">NYR54_00595</name>
</gene>
<evidence type="ECO:0000313" key="2">
    <source>
        <dbReference type="EMBL" id="MCT8988797.1"/>
    </source>
</evidence>
<dbReference type="EMBL" id="JAODNV010000001">
    <property type="protein sequence ID" value="MCT8988797.1"/>
    <property type="molecule type" value="Genomic_DNA"/>
</dbReference>